<comment type="similarity">
    <text evidence="6">Belongs to the RecF family.</text>
</comment>
<evidence type="ECO:0000256" key="6">
    <source>
        <dbReference type="HAMAP-Rule" id="MF_00365"/>
    </source>
</evidence>
<dbReference type="GO" id="GO:0003697">
    <property type="term" value="F:single-stranded DNA binding"/>
    <property type="evidence" value="ECO:0007669"/>
    <property type="project" value="UniProtKB-UniRule"/>
</dbReference>
<dbReference type="InterPro" id="IPR003395">
    <property type="entry name" value="RecF/RecN/SMC_N"/>
</dbReference>
<dbReference type="GO" id="GO:0006260">
    <property type="term" value="P:DNA replication"/>
    <property type="evidence" value="ECO:0007669"/>
    <property type="project" value="UniProtKB-UniRule"/>
</dbReference>
<dbReference type="NCBIfam" id="TIGR00611">
    <property type="entry name" value="recf"/>
    <property type="match status" value="1"/>
</dbReference>
<dbReference type="AlphaFoldDB" id="A0A7V5LTK8"/>
<protein>
    <recommendedName>
        <fullName evidence="6">DNA replication and repair protein RecF</fullName>
    </recommendedName>
</protein>
<accession>A0A7V5LTK8</accession>
<keyword evidence="2 6" id="KW-0235">DNA replication</keyword>
<keyword evidence="1 6" id="KW-0963">Cytoplasm</keyword>
<keyword evidence="6" id="KW-0227">DNA damage</keyword>
<evidence type="ECO:0000256" key="5">
    <source>
        <dbReference type="ARBA" id="ARBA00023125"/>
    </source>
</evidence>
<comment type="function">
    <text evidence="6">The RecF protein is involved in DNA metabolism; it is required for DNA replication and normal SOS inducibility. RecF binds preferentially to single-stranded, linear DNA. It also seems to bind ATP.</text>
</comment>
<evidence type="ECO:0000256" key="4">
    <source>
        <dbReference type="ARBA" id="ARBA00022840"/>
    </source>
</evidence>
<dbReference type="GO" id="GO:0000731">
    <property type="term" value="P:DNA synthesis involved in DNA repair"/>
    <property type="evidence" value="ECO:0007669"/>
    <property type="project" value="TreeGrafter"/>
</dbReference>
<keyword evidence="4 6" id="KW-0067">ATP-binding</keyword>
<dbReference type="InterPro" id="IPR042174">
    <property type="entry name" value="RecF_2"/>
</dbReference>
<dbReference type="EMBL" id="DRTX01000179">
    <property type="protein sequence ID" value="HHF53415.1"/>
    <property type="molecule type" value="Genomic_DNA"/>
</dbReference>
<sequence>MLKTLSLTFFRNFEKRVFEFQGGLNIIKGKNGSGKTNLLESIAYLSFPRSFRGVLDSDLVMWGQDFFRIEGLYQDDVEHLINCFYSSNDRIKKIHVDEKKVDKLSKLFFLFPTLVSTDRDQDIVDGPPEKRRSLFDKLISLVDMHYYRTISDYRKAIENKNVLLKEKRQEEVKYWNREIEKLSTYIINKRTEFLKEIAMTYDLKSGVLLKGKKADIRYFKKIDIEEGILDSKLEEELEFGFSIYGPHRDRFEFYVEGRPAKSAASEAEKRMMLLSLYFAFMERFERDKDKKPVLILDEPLSILDDERIEVLLGQLESQVFITTPRWDLQYEANLIEL</sequence>
<gene>
    <name evidence="6 8" type="primary">recF</name>
    <name evidence="8" type="ORF">ENL43_03520</name>
</gene>
<dbReference type="InterPro" id="IPR027417">
    <property type="entry name" value="P-loop_NTPase"/>
</dbReference>
<dbReference type="PANTHER" id="PTHR32182">
    <property type="entry name" value="DNA REPLICATION AND REPAIR PROTEIN RECF"/>
    <property type="match status" value="1"/>
</dbReference>
<keyword evidence="6" id="KW-0234">DNA repair</keyword>
<comment type="subcellular location">
    <subcellularLocation>
        <location evidence="6">Cytoplasm</location>
    </subcellularLocation>
</comment>
<organism evidence="8">
    <name type="scientific">candidate division WOR-3 bacterium</name>
    <dbReference type="NCBI Taxonomy" id="2052148"/>
    <lineage>
        <taxon>Bacteria</taxon>
        <taxon>Bacteria division WOR-3</taxon>
    </lineage>
</organism>
<feature type="binding site" evidence="6">
    <location>
        <begin position="29"/>
        <end position="36"/>
    </location>
    <ligand>
        <name>ATP</name>
        <dbReference type="ChEBI" id="CHEBI:30616"/>
    </ligand>
</feature>
<dbReference type="Pfam" id="PF02463">
    <property type="entry name" value="SMC_N"/>
    <property type="match status" value="1"/>
</dbReference>
<name>A0A7V5LTK8_UNCW3</name>
<dbReference type="GO" id="GO:0005524">
    <property type="term" value="F:ATP binding"/>
    <property type="evidence" value="ECO:0007669"/>
    <property type="project" value="UniProtKB-UniRule"/>
</dbReference>
<evidence type="ECO:0000259" key="7">
    <source>
        <dbReference type="Pfam" id="PF02463"/>
    </source>
</evidence>
<dbReference type="GO" id="GO:0005737">
    <property type="term" value="C:cytoplasm"/>
    <property type="evidence" value="ECO:0007669"/>
    <property type="project" value="UniProtKB-SubCell"/>
</dbReference>
<dbReference type="GO" id="GO:0009432">
    <property type="term" value="P:SOS response"/>
    <property type="evidence" value="ECO:0007669"/>
    <property type="project" value="UniProtKB-UniRule"/>
</dbReference>
<dbReference type="Gene3D" id="3.40.50.300">
    <property type="entry name" value="P-loop containing nucleotide triphosphate hydrolases"/>
    <property type="match status" value="1"/>
</dbReference>
<reference evidence="8" key="1">
    <citation type="journal article" date="2020" name="mSystems">
        <title>Genome- and Community-Level Interaction Insights into Carbon Utilization and Element Cycling Functions of Hydrothermarchaeota in Hydrothermal Sediment.</title>
        <authorList>
            <person name="Zhou Z."/>
            <person name="Liu Y."/>
            <person name="Xu W."/>
            <person name="Pan J."/>
            <person name="Luo Z.H."/>
            <person name="Li M."/>
        </authorList>
    </citation>
    <scope>NUCLEOTIDE SEQUENCE [LARGE SCALE GENOMIC DNA]</scope>
    <source>
        <strain evidence="8">HyVt-96</strain>
    </source>
</reference>
<evidence type="ECO:0000256" key="3">
    <source>
        <dbReference type="ARBA" id="ARBA00022741"/>
    </source>
</evidence>
<dbReference type="Gene3D" id="1.20.1050.90">
    <property type="entry name" value="RecF/RecN/SMC, N-terminal domain"/>
    <property type="match status" value="1"/>
</dbReference>
<dbReference type="HAMAP" id="MF_00365">
    <property type="entry name" value="RecF"/>
    <property type="match status" value="1"/>
</dbReference>
<proteinExistence type="inferred from homology"/>
<dbReference type="PANTHER" id="PTHR32182:SF0">
    <property type="entry name" value="DNA REPLICATION AND REPAIR PROTEIN RECF"/>
    <property type="match status" value="1"/>
</dbReference>
<comment type="caution">
    <text evidence="8">The sequence shown here is derived from an EMBL/GenBank/DDBJ whole genome shotgun (WGS) entry which is preliminary data.</text>
</comment>
<keyword evidence="3 6" id="KW-0547">Nucleotide-binding</keyword>
<evidence type="ECO:0000256" key="2">
    <source>
        <dbReference type="ARBA" id="ARBA00022705"/>
    </source>
</evidence>
<dbReference type="SUPFAM" id="SSF52540">
    <property type="entry name" value="P-loop containing nucleoside triphosphate hydrolases"/>
    <property type="match status" value="1"/>
</dbReference>
<dbReference type="GO" id="GO:0006302">
    <property type="term" value="P:double-strand break repair"/>
    <property type="evidence" value="ECO:0007669"/>
    <property type="project" value="TreeGrafter"/>
</dbReference>
<dbReference type="InterPro" id="IPR001238">
    <property type="entry name" value="DNA-binding_RecF"/>
</dbReference>
<evidence type="ECO:0000256" key="1">
    <source>
        <dbReference type="ARBA" id="ARBA00022490"/>
    </source>
</evidence>
<feature type="domain" description="RecF/RecN/SMC N-terminal" evidence="7">
    <location>
        <begin position="1"/>
        <end position="325"/>
    </location>
</feature>
<dbReference type="Proteomes" id="UP000886050">
    <property type="component" value="Unassembled WGS sequence"/>
</dbReference>
<keyword evidence="6" id="KW-0742">SOS response</keyword>
<evidence type="ECO:0000313" key="8">
    <source>
        <dbReference type="EMBL" id="HHF53415.1"/>
    </source>
</evidence>
<keyword evidence="5 6" id="KW-0238">DNA-binding</keyword>